<evidence type="ECO:0000313" key="2">
    <source>
        <dbReference type="Proteomes" id="UP001300383"/>
    </source>
</evidence>
<gene>
    <name evidence="1" type="ORF">QJ036_00875</name>
</gene>
<organism evidence="1 2">
    <name type="scientific">Fusibacillus kribbianus</name>
    <dbReference type="NCBI Taxonomy" id="3044208"/>
    <lineage>
        <taxon>Bacteria</taxon>
        <taxon>Bacillati</taxon>
        <taxon>Bacillota</taxon>
        <taxon>Clostridia</taxon>
        <taxon>Lachnospirales</taxon>
        <taxon>Lachnospiraceae</taxon>
        <taxon>Fusibacillus</taxon>
    </lineage>
</organism>
<protein>
    <submittedName>
        <fullName evidence="1">Leucine-rich repeat domain-containing protein</fullName>
    </submittedName>
</protein>
<proteinExistence type="predicted"/>
<dbReference type="Proteomes" id="UP001300383">
    <property type="component" value="Unassembled WGS sequence"/>
</dbReference>
<accession>A0AAP4EYU6</accession>
<name>A0AAP4EYU6_9FIRM</name>
<evidence type="ECO:0000313" key="1">
    <source>
        <dbReference type="EMBL" id="MDI9241030.1"/>
    </source>
</evidence>
<dbReference type="InterPro" id="IPR032675">
    <property type="entry name" value="LRR_dom_sf"/>
</dbReference>
<dbReference type="InterPro" id="IPR026906">
    <property type="entry name" value="LRR_5"/>
</dbReference>
<dbReference type="RefSeq" id="WP_283229537.1">
    <property type="nucleotide sequence ID" value="NZ_JASGBQ010000001.1"/>
</dbReference>
<dbReference type="Pfam" id="PF13306">
    <property type="entry name" value="LRR_5"/>
    <property type="match status" value="1"/>
</dbReference>
<dbReference type="AlphaFoldDB" id="A0AAP4EYU6"/>
<reference evidence="1 2" key="1">
    <citation type="submission" date="2023-05" db="EMBL/GenBank/DDBJ databases">
        <title>[ruminococcus] sp. nov., isolated from a pig farm feces dump.</title>
        <authorList>
            <person name="Chang Y.-H."/>
        </authorList>
    </citation>
    <scope>NUCLEOTIDE SEQUENCE [LARGE SCALE GENOMIC DNA]</scope>
    <source>
        <strain evidence="1 2">YH-rum2234</strain>
    </source>
</reference>
<comment type="caution">
    <text evidence="1">The sequence shown here is derived from an EMBL/GenBank/DDBJ whole genome shotgun (WGS) entry which is preliminary data.</text>
</comment>
<dbReference type="Gene3D" id="3.80.10.10">
    <property type="entry name" value="Ribonuclease Inhibitor"/>
    <property type="match status" value="1"/>
</dbReference>
<dbReference type="EMBL" id="JASGBQ010000001">
    <property type="protein sequence ID" value="MDI9241030.1"/>
    <property type="molecule type" value="Genomic_DNA"/>
</dbReference>
<keyword evidence="2" id="KW-1185">Reference proteome</keyword>
<sequence length="379" mass="42418">MKTVWDYIKTEKGIRILRMCGNDGRPAVPEEIDGCPVTEIGPYAFSAARLPRRFQVEPDQVRHHVTGQSLFEETAESMNGSRLKEIRLPASVTVIGDYGFYGCGNLEKIVFTDRLKRIGSGAFMGCSGVRKLEILESGTGSSSLYQMLSELRYALEVRMVCGTKVRELVVPEYYEASVENIPARILELHFQGTGYRYRQCFRSGTIAYRDYDELFRLAESQEPAQVLAELAYLRLKYPDELSGEARTGYLNWFSAHVKEAGEYFLERDDVEAVRLIAEAGGFDGMEKLSDKSAGYTETRKEVADGAGDFYMASLGESVLGETEAPEEEQLEAGVGQPRQALEVLLEMAGRMGRTEMVGCLMDYRHRKAGGGKKKKTFDL</sequence>